<gene>
    <name evidence="2" type="ORF">PYX00_011756</name>
</gene>
<sequence length="197" mass="22101">MGGHSCVRLSFACMLWRGHGVPRCSRGETAVCLARTRYMLKQASVGRAIAGCCIPVVRTPGDSRTRIMKYFASFRLKNEMESISLLPSMALEETQCSDEKYVAEYRYTVSINEGIYAGHTYSFRVLVPEAYPFRSPAIRCMEPIFHPNIDASGNVDMDIEVVEGVMEPAMVLRSALCILKEKVDVLLRNLESEGYQL</sequence>
<name>A0AAW2H8B1_9NEOP</name>
<dbReference type="InterPro" id="IPR000608">
    <property type="entry name" value="UBC"/>
</dbReference>
<organism evidence="2">
    <name type="scientific">Menopon gallinae</name>
    <name type="common">poultry shaft louse</name>
    <dbReference type="NCBI Taxonomy" id="328185"/>
    <lineage>
        <taxon>Eukaryota</taxon>
        <taxon>Metazoa</taxon>
        <taxon>Ecdysozoa</taxon>
        <taxon>Arthropoda</taxon>
        <taxon>Hexapoda</taxon>
        <taxon>Insecta</taxon>
        <taxon>Pterygota</taxon>
        <taxon>Neoptera</taxon>
        <taxon>Paraneoptera</taxon>
        <taxon>Psocodea</taxon>
        <taxon>Troctomorpha</taxon>
        <taxon>Phthiraptera</taxon>
        <taxon>Amblycera</taxon>
        <taxon>Menoponidae</taxon>
        <taxon>Menopon</taxon>
    </lineage>
</organism>
<comment type="caution">
    <text evidence="2">The sequence shown here is derived from an EMBL/GenBank/DDBJ whole genome shotgun (WGS) entry which is preliminary data.</text>
</comment>
<dbReference type="AlphaFoldDB" id="A0AAW2H8B1"/>
<feature type="domain" description="UBC core" evidence="1">
    <location>
        <begin position="71"/>
        <end position="197"/>
    </location>
</feature>
<dbReference type="PANTHER" id="PTHR24068">
    <property type="entry name" value="UBIQUITIN-CONJUGATING ENZYME E2"/>
    <property type="match status" value="1"/>
</dbReference>
<dbReference type="PROSITE" id="PS50127">
    <property type="entry name" value="UBC_2"/>
    <property type="match status" value="1"/>
</dbReference>
<dbReference type="EMBL" id="JARGDH010000006">
    <property type="protein sequence ID" value="KAL0266039.1"/>
    <property type="molecule type" value="Genomic_DNA"/>
</dbReference>
<reference evidence="2" key="1">
    <citation type="journal article" date="2024" name="Gigascience">
        <title>Chromosome-level genome of the poultry shaft louse Menopon gallinae provides insight into the host-switching and adaptive evolution of parasitic lice.</title>
        <authorList>
            <person name="Xu Y."/>
            <person name="Ma L."/>
            <person name="Liu S."/>
            <person name="Liang Y."/>
            <person name="Liu Q."/>
            <person name="He Z."/>
            <person name="Tian L."/>
            <person name="Duan Y."/>
            <person name="Cai W."/>
            <person name="Li H."/>
            <person name="Song F."/>
        </authorList>
    </citation>
    <scope>NUCLEOTIDE SEQUENCE</scope>
    <source>
        <strain evidence="2">Cailab_2023a</strain>
    </source>
</reference>
<protein>
    <recommendedName>
        <fullName evidence="1">UBC core domain-containing protein</fullName>
    </recommendedName>
</protein>
<dbReference type="Gene3D" id="3.10.110.10">
    <property type="entry name" value="Ubiquitin Conjugating Enzyme"/>
    <property type="match status" value="1"/>
</dbReference>
<accession>A0AAW2H8B1</accession>
<dbReference type="InterPro" id="IPR016135">
    <property type="entry name" value="UBQ-conjugating_enzyme/RWD"/>
</dbReference>
<evidence type="ECO:0000313" key="2">
    <source>
        <dbReference type="EMBL" id="KAL0266039.1"/>
    </source>
</evidence>
<dbReference type="Pfam" id="PF00179">
    <property type="entry name" value="UQ_con"/>
    <property type="match status" value="1"/>
</dbReference>
<proteinExistence type="predicted"/>
<evidence type="ECO:0000259" key="1">
    <source>
        <dbReference type="PROSITE" id="PS50127"/>
    </source>
</evidence>
<dbReference type="CDD" id="cd23794">
    <property type="entry name" value="UBCc_UBE2F_UBE2M"/>
    <property type="match status" value="1"/>
</dbReference>
<dbReference type="SUPFAM" id="SSF54495">
    <property type="entry name" value="UBC-like"/>
    <property type="match status" value="1"/>
</dbReference>